<dbReference type="InterPro" id="IPR054289">
    <property type="entry name" value="DUF7025"/>
</dbReference>
<accession>A0A9P8IER4</accession>
<gene>
    <name evidence="2" type="ORF">GP486_007859</name>
</gene>
<dbReference type="SUPFAM" id="SSF52540">
    <property type="entry name" value="P-loop containing nucleoside triphosphate hydrolases"/>
    <property type="match status" value="1"/>
</dbReference>
<feature type="domain" description="AAA+ ATPase" evidence="1">
    <location>
        <begin position="545"/>
        <end position="674"/>
    </location>
</feature>
<organism evidence="2 3">
    <name type="scientific">Trichoglossum hirsutum</name>
    <dbReference type="NCBI Taxonomy" id="265104"/>
    <lineage>
        <taxon>Eukaryota</taxon>
        <taxon>Fungi</taxon>
        <taxon>Dikarya</taxon>
        <taxon>Ascomycota</taxon>
        <taxon>Pezizomycotina</taxon>
        <taxon>Geoglossomycetes</taxon>
        <taxon>Geoglossales</taxon>
        <taxon>Geoglossaceae</taxon>
        <taxon>Trichoglossum</taxon>
    </lineage>
</organism>
<dbReference type="PANTHER" id="PTHR46411">
    <property type="entry name" value="FAMILY ATPASE, PUTATIVE-RELATED"/>
    <property type="match status" value="1"/>
</dbReference>
<dbReference type="Gene3D" id="3.40.50.300">
    <property type="entry name" value="P-loop containing nucleotide triphosphate hydrolases"/>
    <property type="match status" value="1"/>
</dbReference>
<feature type="non-terminal residue" evidence="2">
    <location>
        <position position="776"/>
    </location>
</feature>
<evidence type="ECO:0000313" key="2">
    <source>
        <dbReference type="EMBL" id="KAH0548597.1"/>
    </source>
</evidence>
<keyword evidence="3" id="KW-1185">Reference proteome</keyword>
<dbReference type="SMART" id="SM00382">
    <property type="entry name" value="AAA"/>
    <property type="match status" value="1"/>
</dbReference>
<dbReference type="CDD" id="cd19481">
    <property type="entry name" value="RecA-like_protease"/>
    <property type="match status" value="1"/>
</dbReference>
<dbReference type="Pfam" id="PF23232">
    <property type="entry name" value="AAA_lid_13"/>
    <property type="match status" value="1"/>
</dbReference>
<dbReference type="InterPro" id="IPR056599">
    <property type="entry name" value="AAA_lid_fung"/>
</dbReference>
<reference evidence="2" key="1">
    <citation type="submission" date="2021-03" db="EMBL/GenBank/DDBJ databases">
        <title>Comparative genomics and phylogenomic investigation of the class Geoglossomycetes provide insights into ecological specialization and systematics.</title>
        <authorList>
            <person name="Melie T."/>
            <person name="Pirro S."/>
            <person name="Miller A.N."/>
            <person name="Quandt A."/>
        </authorList>
    </citation>
    <scope>NUCLEOTIDE SEQUENCE</scope>
    <source>
        <strain evidence="2">CAQ_001_2017</strain>
    </source>
</reference>
<dbReference type="InterPro" id="IPR003959">
    <property type="entry name" value="ATPase_AAA_core"/>
</dbReference>
<dbReference type="Pfam" id="PF22942">
    <property type="entry name" value="DUF7025"/>
    <property type="match status" value="1"/>
</dbReference>
<evidence type="ECO:0000313" key="3">
    <source>
        <dbReference type="Proteomes" id="UP000750711"/>
    </source>
</evidence>
<evidence type="ECO:0000259" key="1">
    <source>
        <dbReference type="SMART" id="SM00382"/>
    </source>
</evidence>
<name>A0A9P8IER4_9PEZI</name>
<dbReference type="EMBL" id="JAGHQM010002500">
    <property type="protein sequence ID" value="KAH0548597.1"/>
    <property type="molecule type" value="Genomic_DNA"/>
</dbReference>
<sequence>AVANGDVKSPSVATKIRFRERRFNDDGILVEFDVDPRETAPPEVPRLQQDTHVLTWLKEFGDSGKYGHSTFTIENPALRALLQVTLAHYPHLSADNDIIIMSSPFEPLVHNWSVLTALAKNDEGGDAVNNLKKQLERVRPSTGLSLTQENLAALAILASPNAARGAMEDLGRLLDQVRSTPELELYFDDLEAQGKAESIAFEYLWTIFPPGELVLASPFMGLPQVFIVKQSLAFFTRSRDGKRTWNLACWSYDWNGTTFDRVAVTFPFEEFKGTRAINTLACHPLRFYRDDEAQNEKNSPTLRNKLIERGKHFRDLCISPRGSQMFEYSGSALARGTGIRRMKGQGDEDDNRSMMLGYGHGQISIQDKQPKIIEVRCIVIGKVAKYTLTRSGQINDGDRVMVDFKSYLQHGPQSNGPAPIGKIYYSDGDHECHCANCLANTDLKENQKFGYDSVSRTDKFEDTQYLICPPRVLGYHLHGKKWVELEVSKVKSIKNKNIKNAFESLELKADQKLLIESLVKSHTSGKGHQPGGKPFMEDFMKGKGNGLVILLHGPPGVGKTLTAESVAQVAGRPLFSVSVSDVGLQPAQVEHNLEILFELAAAWQAVMLFDEADVFLESRSSSNADLNRNALVSVLLRVLEYYDGILILTTNRIKTFDIAVQSRVNLAIKYSDLNDSQKRKIFKKFISQLDEDKAENKGDIKRWIDDDDNIDEFRGLNGRQIRNILFSAASLASGRDGKVRLEDIKGILRQTQTFQSHLKVMTESAREKAEVDYQRG</sequence>
<dbReference type="Proteomes" id="UP000750711">
    <property type="component" value="Unassembled WGS sequence"/>
</dbReference>
<proteinExistence type="predicted"/>
<dbReference type="GO" id="GO:0005524">
    <property type="term" value="F:ATP binding"/>
    <property type="evidence" value="ECO:0007669"/>
    <property type="project" value="InterPro"/>
</dbReference>
<dbReference type="GO" id="GO:0016887">
    <property type="term" value="F:ATP hydrolysis activity"/>
    <property type="evidence" value="ECO:0007669"/>
    <property type="project" value="InterPro"/>
</dbReference>
<dbReference type="Pfam" id="PF00004">
    <property type="entry name" value="AAA"/>
    <property type="match status" value="1"/>
</dbReference>
<protein>
    <recommendedName>
        <fullName evidence="1">AAA+ ATPase domain-containing protein</fullName>
    </recommendedName>
</protein>
<dbReference type="InterPro" id="IPR027417">
    <property type="entry name" value="P-loop_NTPase"/>
</dbReference>
<comment type="caution">
    <text evidence="2">The sequence shown here is derived from an EMBL/GenBank/DDBJ whole genome shotgun (WGS) entry which is preliminary data.</text>
</comment>
<dbReference type="InterPro" id="IPR003593">
    <property type="entry name" value="AAA+_ATPase"/>
</dbReference>
<dbReference type="AlphaFoldDB" id="A0A9P8IER4"/>
<dbReference type="PANTHER" id="PTHR46411:SF3">
    <property type="entry name" value="AAA+ ATPASE DOMAIN-CONTAINING PROTEIN"/>
    <property type="match status" value="1"/>
</dbReference>